<dbReference type="PANTHER" id="PTHR13812">
    <property type="entry name" value="KETIMINE REDUCTASE MU-CRYSTALLIN"/>
    <property type="match status" value="1"/>
</dbReference>
<dbReference type="Proteomes" id="UP000065473">
    <property type="component" value="Chromosome"/>
</dbReference>
<dbReference type="InterPro" id="IPR023401">
    <property type="entry name" value="ODC_N"/>
</dbReference>
<dbReference type="Pfam" id="PF02423">
    <property type="entry name" value="OCD_Mu_crystall"/>
    <property type="match status" value="1"/>
</dbReference>
<dbReference type="EMBL" id="CP013695">
    <property type="protein sequence ID" value="ALU31462.1"/>
    <property type="molecule type" value="Genomic_DNA"/>
</dbReference>
<dbReference type="SUPFAM" id="SSF51735">
    <property type="entry name" value="NAD(P)-binding Rossmann-fold domains"/>
    <property type="match status" value="1"/>
</dbReference>
<dbReference type="RefSeq" id="WP_011277872.1">
    <property type="nucleotide sequence ID" value="NZ_BHWZ01000002.1"/>
</dbReference>
<evidence type="ECO:0000313" key="2">
    <source>
        <dbReference type="EMBL" id="ALU31462.1"/>
    </source>
</evidence>
<sequence length="317" mass="35468">MAILLREVDVEKLVNFKDIYDSLERAFKYLSNKNASNTKRIRTIFHGSVMTYQAGAFDNYLGFKVFVKGTYLGVLYSLDGDIVLVVEADLLSRIRTGILSVLVSDYLAKKNYTSVGIIGLGKQGEFQVKSFNELKKGVTIRAISKEKTDKNIKRLQSQGLNVIPAKDYKELCSTSEVIVTITSSKDPFLKLEFLNHGTHINALGSNLPERAELFPEVIKASSLIAVEDLEQAKEEAGDLILAEKMKMLDWNKVVLISDVINGKVGRKSDDEITIFKSTGIGLEDVATMKLLYEKAKKYGLGVEIDLRGKWSQELERK</sequence>
<dbReference type="Gene3D" id="3.30.1780.10">
    <property type="entry name" value="ornithine cyclodeaminase, domain 1"/>
    <property type="match status" value="1"/>
</dbReference>
<organism evidence="1 4">
    <name type="scientific">Sulfolobus acidocaldarius</name>
    <dbReference type="NCBI Taxonomy" id="2285"/>
    <lineage>
        <taxon>Archaea</taxon>
        <taxon>Thermoproteota</taxon>
        <taxon>Thermoprotei</taxon>
        <taxon>Sulfolobales</taxon>
        <taxon>Sulfolobaceae</taxon>
        <taxon>Sulfolobus</taxon>
    </lineage>
</organism>
<dbReference type="OMA" id="ICIATYS"/>
<gene>
    <name evidence="1" type="ORF">ATY89_01395</name>
    <name evidence="2" type="ORF">ATZ20_04430</name>
</gene>
<dbReference type="AlphaFoldDB" id="A0A0U3GUR3"/>
<proteinExistence type="predicted"/>
<dbReference type="GO" id="GO:0005737">
    <property type="term" value="C:cytoplasm"/>
    <property type="evidence" value="ECO:0007669"/>
    <property type="project" value="TreeGrafter"/>
</dbReference>
<dbReference type="PIRSF" id="PIRSF001439">
    <property type="entry name" value="CryM"/>
    <property type="match status" value="1"/>
</dbReference>
<dbReference type="Gene3D" id="3.40.50.720">
    <property type="entry name" value="NAD(P)-binding Rossmann-like Domain"/>
    <property type="match status" value="1"/>
</dbReference>
<dbReference type="STRING" id="1435377.SUSAZ_04680"/>
<evidence type="ECO:0000313" key="4">
    <source>
        <dbReference type="Proteomes" id="UP000065473"/>
    </source>
</evidence>
<dbReference type="Proteomes" id="UP000060043">
    <property type="component" value="Chromosome"/>
</dbReference>
<evidence type="ECO:0000313" key="3">
    <source>
        <dbReference type="Proteomes" id="UP000060043"/>
    </source>
</evidence>
<dbReference type="GeneID" id="14551522"/>
<dbReference type="PaxDb" id="1435377-SUSAZ_04680"/>
<reference evidence="3 4" key="1">
    <citation type="submission" date="2015-12" db="EMBL/GenBank/DDBJ databases">
        <title>A stable core within a dynamic pangenome in Sulfolobus acidocaldarius.</title>
        <authorList>
            <person name="Anderson R."/>
            <person name="Kouris A."/>
            <person name="Seward C."/>
            <person name="Campbell K."/>
            <person name="Whitaker R."/>
        </authorList>
    </citation>
    <scope>NUCLEOTIDE SEQUENCE [LARGE SCALE GENOMIC DNA]</scope>
    <source>
        <strain evidence="1 4">GG12-C01-09</strain>
        <strain evidence="2 3">NG05B_CO5_07</strain>
    </source>
</reference>
<dbReference type="OrthoDB" id="21421at2157"/>
<dbReference type="InterPro" id="IPR036291">
    <property type="entry name" value="NAD(P)-bd_dom_sf"/>
</dbReference>
<evidence type="ECO:0000313" key="1">
    <source>
        <dbReference type="EMBL" id="ALU28742.1"/>
    </source>
</evidence>
<protein>
    <submittedName>
        <fullName evidence="1">Ornithine cyclodeaminase</fullName>
    </submittedName>
</protein>
<accession>A0A0U3GUR3</accession>
<name>A0A0U3GUR3_9CREN</name>
<dbReference type="InterPro" id="IPR003462">
    <property type="entry name" value="ODC_Mu_crystall"/>
</dbReference>
<dbReference type="PANTHER" id="PTHR13812:SF19">
    <property type="entry name" value="KETIMINE REDUCTASE MU-CRYSTALLIN"/>
    <property type="match status" value="1"/>
</dbReference>
<dbReference type="EMBL" id="CP013694">
    <property type="protein sequence ID" value="ALU28742.1"/>
    <property type="molecule type" value="Genomic_DNA"/>
</dbReference>